<feature type="compositionally biased region" description="Polar residues" evidence="1">
    <location>
        <begin position="129"/>
        <end position="149"/>
    </location>
</feature>
<evidence type="ECO:0000256" key="1">
    <source>
        <dbReference type="SAM" id="MobiDB-lite"/>
    </source>
</evidence>
<dbReference type="RefSeq" id="WP_004096246.1">
    <property type="nucleotide sequence ID" value="NZ_AFGF01000107.1"/>
</dbReference>
<reference evidence="2 3" key="1">
    <citation type="journal article" date="2011" name="EMBO J.">
        <title>Structural diversity of bacterial flagellar motors.</title>
        <authorList>
            <person name="Chen S."/>
            <person name="Beeby M."/>
            <person name="Murphy G.E."/>
            <person name="Leadbetter J.R."/>
            <person name="Hendrixson D.R."/>
            <person name="Briegel A."/>
            <person name="Li Z."/>
            <person name="Shi J."/>
            <person name="Tocheva E.I."/>
            <person name="Muller A."/>
            <person name="Dobro M.J."/>
            <person name="Jensen G.J."/>
        </authorList>
    </citation>
    <scope>NUCLEOTIDE SEQUENCE [LARGE SCALE GENOMIC DNA]</scope>
    <source>
        <strain evidence="2 3">DSM 6540</strain>
    </source>
</reference>
<protein>
    <submittedName>
        <fullName evidence="2">Uncharacterized protein</fullName>
    </submittedName>
</protein>
<sequence length="169" mass="19670">MYHSQIDLFNRWKHAYPVPAVAIALWHELAIIWRDTGYLSSFSYPNQNLQALCGLSRREFDRARNVLIDSGRIRYRESGQKNKAGEYEFIPLTGNEQQTVQRNVQQIEHKAVQQPEQRTDAQPEMAKIVQQTAQQNEPLNVQRNEQQNEQADKKPAGLFSQFSVMARKE</sequence>
<dbReference type="Proteomes" id="UP000003240">
    <property type="component" value="Unassembled WGS sequence"/>
</dbReference>
<keyword evidence="3" id="KW-1185">Reference proteome</keyword>
<evidence type="ECO:0000313" key="3">
    <source>
        <dbReference type="Proteomes" id="UP000003240"/>
    </source>
</evidence>
<organism evidence="2 3">
    <name type="scientific">Acetonema longum DSM 6540</name>
    <dbReference type="NCBI Taxonomy" id="1009370"/>
    <lineage>
        <taxon>Bacteria</taxon>
        <taxon>Bacillati</taxon>
        <taxon>Bacillota</taxon>
        <taxon>Negativicutes</taxon>
        <taxon>Acetonemataceae</taxon>
        <taxon>Acetonema</taxon>
    </lineage>
</organism>
<dbReference type="EMBL" id="AFGF01000107">
    <property type="protein sequence ID" value="EGO63580.1"/>
    <property type="molecule type" value="Genomic_DNA"/>
</dbReference>
<comment type="caution">
    <text evidence="2">The sequence shown here is derived from an EMBL/GenBank/DDBJ whole genome shotgun (WGS) entry which is preliminary data.</text>
</comment>
<evidence type="ECO:0000313" key="2">
    <source>
        <dbReference type="EMBL" id="EGO63580.1"/>
    </source>
</evidence>
<dbReference type="AlphaFoldDB" id="F7NKD9"/>
<dbReference type="OrthoDB" id="1047417at2"/>
<proteinExistence type="predicted"/>
<dbReference type="eggNOG" id="ENOG50302HT">
    <property type="taxonomic scope" value="Bacteria"/>
</dbReference>
<gene>
    <name evidence="2" type="ORF">ALO_12761</name>
</gene>
<accession>F7NKD9</accession>
<dbReference type="STRING" id="1009370.ALO_12761"/>
<name>F7NKD9_9FIRM</name>
<feature type="region of interest" description="Disordered" evidence="1">
    <location>
        <begin position="129"/>
        <end position="169"/>
    </location>
</feature>